<evidence type="ECO:0000259" key="1">
    <source>
        <dbReference type="Pfam" id="PF14192"/>
    </source>
</evidence>
<organism evidence="2">
    <name type="scientific">Bradyrhizobium barranii subsp. barranii</name>
    <dbReference type="NCBI Taxonomy" id="2823807"/>
    <lineage>
        <taxon>Bacteria</taxon>
        <taxon>Pseudomonadati</taxon>
        <taxon>Pseudomonadota</taxon>
        <taxon>Alphaproteobacteria</taxon>
        <taxon>Hyphomicrobiales</taxon>
        <taxon>Nitrobacteraceae</taxon>
        <taxon>Bradyrhizobium</taxon>
        <taxon>Bradyrhizobium barranii</taxon>
    </lineage>
</organism>
<evidence type="ECO:0000313" key="2">
    <source>
        <dbReference type="EMBL" id="NYY93801.1"/>
    </source>
</evidence>
<proteinExistence type="predicted"/>
<reference evidence="3 4" key="3">
    <citation type="journal article" date="2022" name="Int. J. Syst. Evol. Microbiol.">
        <title>Strains of Bradyrhizobium barranii sp. nov. associated with legumes native to Canada are symbionts of soybeans and belong to different subspecies (subsp. barranii subsp. nov. and subsp. apii subsp. nov.) and symbiovars (sv. glycinearum and sv. septentrionale).</title>
        <authorList>
            <person name="Bromfield E.S.P."/>
            <person name="Cloutier S."/>
            <person name="Wasai-Hara S."/>
            <person name="Minamisawa K."/>
        </authorList>
    </citation>
    <scope>NUCLEOTIDE SEQUENCE [LARGE SCALE GENOMIC DNA]</scope>
    <source>
        <strain evidence="3 4">323S2</strain>
    </source>
</reference>
<dbReference type="InterPro" id="IPR025463">
    <property type="entry name" value="DUF4314"/>
</dbReference>
<dbReference type="AlphaFoldDB" id="A0A7Z0QG45"/>
<reference evidence="3 4" key="1">
    <citation type="journal article" date="2017" name="Syst. Appl. Microbiol.">
        <title>Soybeans inoculated with root zone soils of Canadian native legumes harbour diverse and novel Bradyrhizobium spp. that possess agricultural potential.</title>
        <authorList>
            <person name="Bromfield E.S.P."/>
            <person name="Cloutier S."/>
            <person name="Tambong J.T."/>
            <person name="Tran Thi T.V."/>
        </authorList>
    </citation>
    <scope>NUCLEOTIDE SEQUENCE [LARGE SCALE GENOMIC DNA]</scope>
    <source>
        <strain evidence="3 4">323S2</strain>
    </source>
</reference>
<dbReference type="EMBL" id="JACBFH010000001">
    <property type="protein sequence ID" value="NYY93801.1"/>
    <property type="molecule type" value="Genomic_DNA"/>
</dbReference>
<evidence type="ECO:0000313" key="4">
    <source>
        <dbReference type="Proteomes" id="UP000564836"/>
    </source>
</evidence>
<dbReference type="EMBL" id="CP088280">
    <property type="protein sequence ID" value="UGX90299.1"/>
    <property type="molecule type" value="Genomic_DNA"/>
</dbReference>
<dbReference type="Proteomes" id="UP000564836">
    <property type="component" value="Chromosome"/>
</dbReference>
<dbReference type="Pfam" id="PF14192">
    <property type="entry name" value="DUF4314"/>
    <property type="match status" value="1"/>
</dbReference>
<name>A0A7Z0QG45_9BRAD</name>
<evidence type="ECO:0000313" key="3">
    <source>
        <dbReference type="EMBL" id="UGX90299.1"/>
    </source>
</evidence>
<accession>A0A7Z0QG45</accession>
<dbReference type="RefSeq" id="WP_166352199.1">
    <property type="nucleotide sequence ID" value="NZ_CP088280.1"/>
</dbReference>
<gene>
    <name evidence="3" type="ORF">G6321_00031180</name>
    <name evidence="2" type="ORF">G6321_37090</name>
</gene>
<reference evidence="2" key="2">
    <citation type="submission" date="2020-06" db="EMBL/GenBank/DDBJ databases">
        <title>Whole Genome Sequence of Bradyrhizobium sp. Strain 323S2.</title>
        <authorList>
            <person name="Bromfield E.S.P."/>
        </authorList>
    </citation>
    <scope>NUCLEOTIDE SEQUENCE [LARGE SCALE GENOMIC DNA]</scope>
    <source>
        <strain evidence="2">323S2</strain>
    </source>
</reference>
<protein>
    <submittedName>
        <fullName evidence="2">DUF4314 domain-containing protein</fullName>
    </submittedName>
</protein>
<feature type="domain" description="DUF4314" evidence="1">
    <location>
        <begin position="8"/>
        <end position="69"/>
    </location>
</feature>
<sequence length="89" mass="9840">MTDRTPPFHDGDRIRLIGMVDDPAPVPPGTEGTVTGEPTFFEGSWDVPVRWDNGRTLSMVVPPDSATKIRCRHRDDGRGRCIDCGAFID</sequence>